<evidence type="ECO:0000256" key="1">
    <source>
        <dbReference type="ARBA" id="ARBA00004651"/>
    </source>
</evidence>
<evidence type="ECO:0000256" key="4">
    <source>
        <dbReference type="ARBA" id="ARBA00022989"/>
    </source>
</evidence>
<comment type="subcellular location">
    <subcellularLocation>
        <location evidence="1">Cell membrane</location>
        <topology evidence="1">Multi-pass membrane protein</topology>
    </subcellularLocation>
</comment>
<dbReference type="EMBL" id="MORL01000001">
    <property type="protein sequence ID" value="OIN61142.1"/>
    <property type="molecule type" value="Genomic_DNA"/>
</dbReference>
<dbReference type="PANTHER" id="PTHR40077">
    <property type="entry name" value="MEMBRANE PROTEIN-RELATED"/>
    <property type="match status" value="1"/>
</dbReference>
<evidence type="ECO:0000259" key="7">
    <source>
        <dbReference type="Pfam" id="PF12823"/>
    </source>
</evidence>
<evidence type="ECO:0000256" key="6">
    <source>
        <dbReference type="SAM" id="Phobius"/>
    </source>
</evidence>
<dbReference type="OrthoDB" id="1121311at2"/>
<comment type="caution">
    <text evidence="8">The sequence shown here is derived from an EMBL/GenBank/DDBJ whole genome shotgun (WGS) entry which is preliminary data.</text>
</comment>
<sequence length="98" mass="11047">MINLIKTTIGQLRILAFLEGLSFIALLAIGMPLKYGYGMPGPNRIIGMLHGLLFVGYVFLVIQAKIEYRWNARKTILALLASVIPFGTFWAEMKLFKE</sequence>
<dbReference type="PANTHER" id="PTHR40077:SF1">
    <property type="entry name" value="MEMBRANE PROTEIN"/>
    <property type="match status" value="1"/>
</dbReference>
<dbReference type="RefSeq" id="WP_071501646.1">
    <property type="nucleotide sequence ID" value="NZ_MORL01000001.1"/>
</dbReference>
<dbReference type="AlphaFoldDB" id="A0A1S2VQV0"/>
<reference evidence="8 9" key="1">
    <citation type="submission" date="2016-10" db="EMBL/GenBank/DDBJ databases">
        <title>Arsenicibacter rosenii gen. nov., sp. nov., an efficient arsenic-methylating bacterium isolated from an arsenic-contaminated paddy soil.</title>
        <authorList>
            <person name="Huang K."/>
        </authorList>
    </citation>
    <scope>NUCLEOTIDE SEQUENCE [LARGE SCALE GENOMIC DNA]</scope>
    <source>
        <strain evidence="8 9">SM-1</strain>
    </source>
</reference>
<evidence type="ECO:0000256" key="5">
    <source>
        <dbReference type="ARBA" id="ARBA00023136"/>
    </source>
</evidence>
<feature type="domain" description="DUF3817" evidence="7">
    <location>
        <begin position="11"/>
        <end position="95"/>
    </location>
</feature>
<dbReference type="InterPro" id="IPR023845">
    <property type="entry name" value="DUF3817_TM"/>
</dbReference>
<keyword evidence="4 6" id="KW-1133">Transmembrane helix</keyword>
<proteinExistence type="predicted"/>
<evidence type="ECO:0000256" key="3">
    <source>
        <dbReference type="ARBA" id="ARBA00022692"/>
    </source>
</evidence>
<dbReference type="Proteomes" id="UP000181790">
    <property type="component" value="Unassembled WGS sequence"/>
</dbReference>
<keyword evidence="5 6" id="KW-0472">Membrane</keyword>
<evidence type="ECO:0000313" key="8">
    <source>
        <dbReference type="EMBL" id="OIN61142.1"/>
    </source>
</evidence>
<dbReference type="NCBIfam" id="TIGR03954">
    <property type="entry name" value="integ_memb_HG"/>
    <property type="match status" value="1"/>
</dbReference>
<dbReference type="GO" id="GO:0005886">
    <property type="term" value="C:plasma membrane"/>
    <property type="evidence" value="ECO:0007669"/>
    <property type="project" value="UniProtKB-SubCell"/>
</dbReference>
<keyword evidence="9" id="KW-1185">Reference proteome</keyword>
<dbReference type="Pfam" id="PF12823">
    <property type="entry name" value="DUF3817"/>
    <property type="match status" value="1"/>
</dbReference>
<feature type="transmembrane region" description="Helical" evidence="6">
    <location>
        <begin position="76"/>
        <end position="93"/>
    </location>
</feature>
<name>A0A1S2VQV0_9BACT</name>
<organism evidence="8 9">
    <name type="scientific">Arsenicibacter rosenii</name>
    <dbReference type="NCBI Taxonomy" id="1750698"/>
    <lineage>
        <taxon>Bacteria</taxon>
        <taxon>Pseudomonadati</taxon>
        <taxon>Bacteroidota</taxon>
        <taxon>Cytophagia</taxon>
        <taxon>Cytophagales</taxon>
        <taxon>Spirosomataceae</taxon>
        <taxon>Arsenicibacter</taxon>
    </lineage>
</organism>
<evidence type="ECO:0000313" key="9">
    <source>
        <dbReference type="Proteomes" id="UP000181790"/>
    </source>
</evidence>
<evidence type="ECO:0000256" key="2">
    <source>
        <dbReference type="ARBA" id="ARBA00022475"/>
    </source>
</evidence>
<feature type="transmembrane region" description="Helical" evidence="6">
    <location>
        <begin position="12"/>
        <end position="33"/>
    </location>
</feature>
<accession>A0A1S2VQV0</accession>
<keyword evidence="2" id="KW-1003">Cell membrane</keyword>
<keyword evidence="3 6" id="KW-0812">Transmembrane</keyword>
<protein>
    <recommendedName>
        <fullName evidence="7">DUF3817 domain-containing protein</fullName>
    </recommendedName>
</protein>
<gene>
    <name evidence="8" type="ORF">BLX24_03520</name>
</gene>
<feature type="transmembrane region" description="Helical" evidence="6">
    <location>
        <begin position="45"/>
        <end position="64"/>
    </location>
</feature>